<dbReference type="Proteomes" id="UP000554054">
    <property type="component" value="Unassembled WGS sequence"/>
</dbReference>
<reference evidence="1 2" key="1">
    <citation type="submission" date="2020-07" db="EMBL/GenBank/DDBJ databases">
        <title>Sequencing the genomes of 1000 actinobacteria strains.</title>
        <authorList>
            <person name="Klenk H.-P."/>
        </authorList>
    </citation>
    <scope>NUCLEOTIDE SEQUENCE [LARGE SCALE GENOMIC DNA]</scope>
    <source>
        <strain evidence="1 2">DSM 26154</strain>
    </source>
</reference>
<dbReference type="RefSeq" id="WP_185992075.1">
    <property type="nucleotide sequence ID" value="NZ_JACCAE010000001.1"/>
</dbReference>
<evidence type="ECO:0000313" key="1">
    <source>
        <dbReference type="EMBL" id="NYF99376.1"/>
    </source>
</evidence>
<name>A0A852VSU0_9MICO</name>
<protein>
    <submittedName>
        <fullName evidence="1">Uncharacterized protein</fullName>
    </submittedName>
</protein>
<gene>
    <name evidence="1" type="ORF">BJY20_002768</name>
</gene>
<keyword evidence="2" id="KW-1185">Reference proteome</keyword>
<sequence length="295" mass="32852">MQLLTDITSGDWLLARVGDWARVGGVAGTGFEAYARLLHPVPARLEDLSVTDEWGMHPVLEETRWQWSQVAERVGATMHPLVQWNRLADIHQGVDFDDGWRVGQTQEGYFDLDLLGALTEHLAAATRSPGDLVAGIWTGWGELSGHGWSVYVEEGRGLRGWLARRVWRNEMDASHRWSVAPEVRAAAARGPWLEWPEREMLPFATSTAELADPTWAEHAGIGVQPGLSGISPQLLWPTDRAWVVASEIDWDSTVVAGPRSLVDVVLADERFEAFEVREDDDLTYEGDTINPPRGD</sequence>
<organism evidence="1 2">
    <name type="scientific">Janibacter cremeus</name>
    <dbReference type="NCBI Taxonomy" id="1285192"/>
    <lineage>
        <taxon>Bacteria</taxon>
        <taxon>Bacillati</taxon>
        <taxon>Actinomycetota</taxon>
        <taxon>Actinomycetes</taxon>
        <taxon>Micrococcales</taxon>
        <taxon>Intrasporangiaceae</taxon>
        <taxon>Janibacter</taxon>
    </lineage>
</organism>
<accession>A0A852VSU0</accession>
<comment type="caution">
    <text evidence="1">The sequence shown here is derived from an EMBL/GenBank/DDBJ whole genome shotgun (WGS) entry which is preliminary data.</text>
</comment>
<evidence type="ECO:0000313" key="2">
    <source>
        <dbReference type="Proteomes" id="UP000554054"/>
    </source>
</evidence>
<dbReference type="AlphaFoldDB" id="A0A852VSU0"/>
<dbReference type="EMBL" id="JACCAE010000001">
    <property type="protein sequence ID" value="NYF99376.1"/>
    <property type="molecule type" value="Genomic_DNA"/>
</dbReference>
<proteinExistence type="predicted"/>